<reference evidence="2" key="1">
    <citation type="submission" date="2020-12" db="EMBL/GenBank/DDBJ databases">
        <title>Geomonas sp. Red875, isolated from river sediment.</title>
        <authorList>
            <person name="Xu Z."/>
            <person name="Zhang Z."/>
            <person name="Masuda Y."/>
            <person name="Itoh H."/>
            <person name="Senoo K."/>
        </authorList>
    </citation>
    <scope>NUCLEOTIDE SEQUENCE</scope>
    <source>
        <strain evidence="2">Red875</strain>
    </source>
</reference>
<feature type="domain" description="DUF4082" evidence="1">
    <location>
        <begin position="2"/>
        <end position="146"/>
    </location>
</feature>
<feature type="domain" description="DUF4082" evidence="1">
    <location>
        <begin position="159"/>
        <end position="303"/>
    </location>
</feature>
<comment type="caution">
    <text evidence="2">The sequence shown here is derived from an EMBL/GenBank/DDBJ whole genome shotgun (WGS) entry which is preliminary data.</text>
</comment>
<dbReference type="AlphaFoldDB" id="A0A8J7SB15"/>
<organism evidence="2 3">
    <name type="scientific">Geomesophilobacter sediminis</name>
    <dbReference type="NCBI Taxonomy" id="2798584"/>
    <lineage>
        <taxon>Bacteria</taxon>
        <taxon>Pseudomonadati</taxon>
        <taxon>Thermodesulfobacteriota</taxon>
        <taxon>Desulfuromonadia</taxon>
        <taxon>Geobacterales</taxon>
        <taxon>Geobacteraceae</taxon>
        <taxon>Geomesophilobacter</taxon>
    </lineage>
</organism>
<dbReference type="RefSeq" id="WP_199386702.1">
    <property type="nucleotide sequence ID" value="NZ_JAEMHM010000025.1"/>
</dbReference>
<protein>
    <submittedName>
        <fullName evidence="2">DUF4082 domain-containing protein</fullName>
    </submittedName>
</protein>
<accession>A0A8J7SB15</accession>
<evidence type="ECO:0000313" key="2">
    <source>
        <dbReference type="EMBL" id="MBJ6727566.1"/>
    </source>
</evidence>
<proteinExistence type="predicted"/>
<evidence type="ECO:0000259" key="1">
    <source>
        <dbReference type="Pfam" id="PF13313"/>
    </source>
</evidence>
<keyword evidence="3" id="KW-1185">Reference proteome</keyword>
<evidence type="ECO:0000313" key="3">
    <source>
        <dbReference type="Proteomes" id="UP000636888"/>
    </source>
</evidence>
<dbReference type="Pfam" id="PF13313">
    <property type="entry name" value="DUF4082"/>
    <property type="match status" value="2"/>
</dbReference>
<dbReference type="EMBL" id="JAEMHM010000025">
    <property type="protein sequence ID" value="MBJ6727566.1"/>
    <property type="molecule type" value="Genomic_DNA"/>
</dbReference>
<dbReference type="Proteomes" id="UP000636888">
    <property type="component" value="Unassembled WGS sequence"/>
</dbReference>
<gene>
    <name evidence="2" type="ORF">JFN93_22860</name>
</gene>
<dbReference type="InterPro" id="IPR025141">
    <property type="entry name" value="DUF4082"/>
</dbReference>
<name>A0A8J7SB15_9BACT</name>
<sequence>MPDTTDAGPDSALEVGVRFSSDVNGYITGIRFYKEATNTGTHVGNLWRADGTRLATGTFTNETATGWQQLNFSAPVPITAGAGYVASYHTDNGHYSCDQHYFETEGVDTYPLHAPANQASAPNGVYAYGSSSTFPTTGFNSSNYWVDVVFSTNLWSPTTVPGVIDSGPDDPVELGVRFSSTTGGYVTGVRFYKATANTGTHVGNLWNGSGQLLASATFSNETESGWQEVQFASPVAITADTPYVVSYHTSVGHYSDDQYYFESSGVDAAPLNAPGGGPPNGLFAYGSSSTFPASSWHSSNYWVDVVFSPRSATPSPSISGVSGTVSTGQILTITGSNLVQDNKVDWHSFFHGTAYSFEGSDFFSDRYVSGTGDPGATYDTSVKLLGNQSAKFYIPSATTCVPNVGNGGSAPLIRNTYFMRGYVRYSVPVDGDKKTWPDNHLKLFGAQTNASLAYIQPATDGTVPSYWVATLNGNGTWAANPGGTFQNDRWYLVEVEQSADTYTVWVDNQQILSVPFTQTGSPMYYELGIINACVSNYPVTAWIDGFTLSRFRIHPASTIEISDNPTYGAGTVKYQEPVYLSDGSVQFKADFTGLGSGPYYLFVTNNRLARSSAYNLGP</sequence>